<dbReference type="AlphaFoldDB" id="T0Q7L2"/>
<organism evidence="8 9">
    <name type="scientific">Saprolegnia diclina (strain VS20)</name>
    <dbReference type="NCBI Taxonomy" id="1156394"/>
    <lineage>
        <taxon>Eukaryota</taxon>
        <taxon>Sar</taxon>
        <taxon>Stramenopiles</taxon>
        <taxon>Oomycota</taxon>
        <taxon>Saprolegniomycetes</taxon>
        <taxon>Saprolegniales</taxon>
        <taxon>Saprolegniaceae</taxon>
        <taxon>Saprolegnia</taxon>
    </lineage>
</organism>
<evidence type="ECO:0000256" key="2">
    <source>
        <dbReference type="ARBA" id="ARBA00022771"/>
    </source>
</evidence>
<gene>
    <name evidence="8" type="ORF">SDRG_08545</name>
</gene>
<dbReference type="InterPro" id="IPR000306">
    <property type="entry name" value="Znf_FYVE"/>
</dbReference>
<keyword evidence="9" id="KW-1185">Reference proteome</keyword>
<evidence type="ECO:0000256" key="1">
    <source>
        <dbReference type="ARBA" id="ARBA00022723"/>
    </source>
</evidence>
<evidence type="ECO:0000259" key="7">
    <source>
        <dbReference type="PROSITE" id="PS50848"/>
    </source>
</evidence>
<dbReference type="RefSeq" id="XP_008612659.1">
    <property type="nucleotide sequence ID" value="XM_008614437.1"/>
</dbReference>
<dbReference type="Gene3D" id="3.30.40.10">
    <property type="entry name" value="Zinc/RING finger domain, C3HC4 (zinc finger)"/>
    <property type="match status" value="1"/>
</dbReference>
<feature type="compositionally biased region" description="Polar residues" evidence="5">
    <location>
        <begin position="446"/>
        <end position="455"/>
    </location>
</feature>
<dbReference type="OMA" id="SINHLCC"/>
<dbReference type="SUPFAM" id="SSF55961">
    <property type="entry name" value="Bet v1-like"/>
    <property type="match status" value="1"/>
</dbReference>
<evidence type="ECO:0000259" key="6">
    <source>
        <dbReference type="PROSITE" id="PS50178"/>
    </source>
</evidence>
<sequence length="495" mass="55169">MAAMYPLPDDFFVVPPLTTATTAWFADYGERTLRTMLDKILKKDPTMQWNYVCDVDGVRVMEGEVKGLKLDKNTIPFRVYGKITATLEEVAALHDFSTREKCLHHRKHFAEDTLDSHTLYNVIPRTEENAFKQIYVRWVAVQSPVAIIKDRDFVFVESQNDFKFTSGRRGWAYCQTSVELDALPPMKGAYDLVRGELNHTGCVYMETDQPGVLDVVYHISYDFKGSMPTWVRKLAVKNRARTVKLTADHVHQLRLNSQLQRSMSSSSSSVSTEVESVVSTATSVFSTAAAKRCVHCNASFRFRKSYQCQSCSESVCSSCSQKWKLPSGNGTSVRVCSTCSDAVRNGWEGSGVCATPASDISSHAEARQSLFKASSSSNVLETSPARLRIDVSQSEPVPARHRQSSISSASGRGSVALGLDTLDLSYLTLYHDPNKGRTNSLDEESSQVSGLSSEPNSRKCSMDVEDDPAFEKFLDHVNRHSMRLSLYVRESQCST</sequence>
<name>T0Q7L2_SAPDV</name>
<dbReference type="Pfam" id="PF01363">
    <property type="entry name" value="FYVE"/>
    <property type="match status" value="1"/>
</dbReference>
<dbReference type="OrthoDB" id="69116at2759"/>
<proteinExistence type="predicted"/>
<evidence type="ECO:0000313" key="8">
    <source>
        <dbReference type="EMBL" id="EQC33864.1"/>
    </source>
</evidence>
<dbReference type="Gene3D" id="3.30.530.20">
    <property type="match status" value="1"/>
</dbReference>
<dbReference type="PROSITE" id="PS50848">
    <property type="entry name" value="START"/>
    <property type="match status" value="1"/>
</dbReference>
<dbReference type="GO" id="GO:0008289">
    <property type="term" value="F:lipid binding"/>
    <property type="evidence" value="ECO:0007669"/>
    <property type="project" value="InterPro"/>
</dbReference>
<feature type="domain" description="START" evidence="7">
    <location>
        <begin position="147"/>
        <end position="231"/>
    </location>
</feature>
<dbReference type="Pfam" id="PF01852">
    <property type="entry name" value="START"/>
    <property type="match status" value="1"/>
</dbReference>
<keyword evidence="2 4" id="KW-0863">Zinc-finger</keyword>
<dbReference type="InterPro" id="IPR023393">
    <property type="entry name" value="START-like_dom_sf"/>
</dbReference>
<evidence type="ECO:0000256" key="4">
    <source>
        <dbReference type="PROSITE-ProRule" id="PRU00091"/>
    </source>
</evidence>
<keyword evidence="1" id="KW-0479">Metal-binding</keyword>
<dbReference type="Proteomes" id="UP000030762">
    <property type="component" value="Unassembled WGS sequence"/>
</dbReference>
<dbReference type="InterPro" id="IPR011011">
    <property type="entry name" value="Znf_FYVE_PHD"/>
</dbReference>
<dbReference type="SUPFAM" id="SSF57903">
    <property type="entry name" value="FYVE/PHD zinc finger"/>
    <property type="match status" value="1"/>
</dbReference>
<reference evidence="8 9" key="1">
    <citation type="submission" date="2012-04" db="EMBL/GenBank/DDBJ databases">
        <title>The Genome Sequence of Saprolegnia declina VS20.</title>
        <authorList>
            <consortium name="The Broad Institute Genome Sequencing Platform"/>
            <person name="Russ C."/>
            <person name="Nusbaum C."/>
            <person name="Tyler B."/>
            <person name="van West P."/>
            <person name="Dieguez-Uribeondo J."/>
            <person name="de Bruijn I."/>
            <person name="Tripathy S."/>
            <person name="Jiang R."/>
            <person name="Young S.K."/>
            <person name="Zeng Q."/>
            <person name="Gargeya S."/>
            <person name="Fitzgerald M."/>
            <person name="Haas B."/>
            <person name="Abouelleil A."/>
            <person name="Alvarado L."/>
            <person name="Arachchi H.M."/>
            <person name="Berlin A."/>
            <person name="Chapman S.B."/>
            <person name="Goldberg J."/>
            <person name="Griggs A."/>
            <person name="Gujja S."/>
            <person name="Hansen M."/>
            <person name="Howarth C."/>
            <person name="Imamovic A."/>
            <person name="Larimer J."/>
            <person name="McCowen C."/>
            <person name="Montmayeur A."/>
            <person name="Murphy C."/>
            <person name="Neiman D."/>
            <person name="Pearson M."/>
            <person name="Priest M."/>
            <person name="Roberts A."/>
            <person name="Saif S."/>
            <person name="Shea T."/>
            <person name="Sisk P."/>
            <person name="Sykes S."/>
            <person name="Wortman J."/>
            <person name="Nusbaum C."/>
            <person name="Birren B."/>
        </authorList>
    </citation>
    <scope>NUCLEOTIDE SEQUENCE [LARGE SCALE GENOMIC DNA]</scope>
    <source>
        <strain evidence="8 9">VS20</strain>
    </source>
</reference>
<dbReference type="InterPro" id="IPR013083">
    <property type="entry name" value="Znf_RING/FYVE/PHD"/>
</dbReference>
<dbReference type="PROSITE" id="PS50178">
    <property type="entry name" value="ZF_FYVE"/>
    <property type="match status" value="1"/>
</dbReference>
<dbReference type="GO" id="GO:0008270">
    <property type="term" value="F:zinc ion binding"/>
    <property type="evidence" value="ECO:0007669"/>
    <property type="project" value="UniProtKB-KW"/>
</dbReference>
<protein>
    <recommendedName>
        <fullName evidence="10">FYVE-type domain-containing protein</fullName>
    </recommendedName>
</protein>
<dbReference type="EMBL" id="JH767157">
    <property type="protein sequence ID" value="EQC33864.1"/>
    <property type="molecule type" value="Genomic_DNA"/>
</dbReference>
<evidence type="ECO:0000256" key="3">
    <source>
        <dbReference type="ARBA" id="ARBA00022833"/>
    </source>
</evidence>
<dbReference type="InterPro" id="IPR017455">
    <property type="entry name" value="Znf_FYVE-rel"/>
</dbReference>
<evidence type="ECO:0008006" key="10">
    <source>
        <dbReference type="Google" id="ProtNLM"/>
    </source>
</evidence>
<feature type="domain" description="FYVE-type" evidence="6">
    <location>
        <begin position="287"/>
        <end position="344"/>
    </location>
</feature>
<dbReference type="GeneID" id="19949272"/>
<feature type="region of interest" description="Disordered" evidence="5">
    <location>
        <begin position="390"/>
        <end position="411"/>
    </location>
</feature>
<evidence type="ECO:0000313" key="9">
    <source>
        <dbReference type="Proteomes" id="UP000030762"/>
    </source>
</evidence>
<accession>T0Q7L2</accession>
<dbReference type="VEuPathDB" id="FungiDB:SDRG_08545"/>
<dbReference type="InterPro" id="IPR002913">
    <property type="entry name" value="START_lipid-bd_dom"/>
</dbReference>
<dbReference type="PANTHER" id="PTHR13510:SF44">
    <property type="entry name" value="RABENOSYN-5"/>
    <property type="match status" value="1"/>
</dbReference>
<dbReference type="InParanoid" id="T0Q7L2"/>
<feature type="region of interest" description="Disordered" evidence="5">
    <location>
        <begin position="433"/>
        <end position="462"/>
    </location>
</feature>
<evidence type="ECO:0000256" key="5">
    <source>
        <dbReference type="SAM" id="MobiDB-lite"/>
    </source>
</evidence>
<dbReference type="InterPro" id="IPR052727">
    <property type="entry name" value="Rab4/Rab5_effector"/>
</dbReference>
<dbReference type="PANTHER" id="PTHR13510">
    <property type="entry name" value="FYVE-FINGER-CONTAINING RAB5 EFFECTOR PROTEIN RABENOSYN-5-RELATED"/>
    <property type="match status" value="1"/>
</dbReference>
<keyword evidence="3" id="KW-0862">Zinc</keyword>